<evidence type="ECO:0000313" key="2">
    <source>
        <dbReference type="Proteomes" id="UP000276568"/>
    </source>
</evidence>
<dbReference type="Proteomes" id="UP000276568">
    <property type="component" value="Unassembled WGS sequence"/>
</dbReference>
<organism evidence="1 2">
    <name type="scientific">Absicoccus porci</name>
    <dbReference type="NCBI Taxonomy" id="2486576"/>
    <lineage>
        <taxon>Bacteria</taxon>
        <taxon>Bacillati</taxon>
        <taxon>Bacillota</taxon>
        <taxon>Erysipelotrichia</taxon>
        <taxon>Erysipelotrichales</taxon>
        <taxon>Erysipelotrichaceae</taxon>
        <taxon>Absicoccus</taxon>
    </lineage>
</organism>
<proteinExistence type="predicted"/>
<keyword evidence="2" id="KW-1185">Reference proteome</keyword>
<gene>
    <name evidence="1" type="ORF">EDX97_01795</name>
</gene>
<dbReference type="AlphaFoldDB" id="A0A3N0I2R8"/>
<evidence type="ECO:0000313" key="1">
    <source>
        <dbReference type="EMBL" id="RNM31315.1"/>
    </source>
</evidence>
<accession>A0A3N0I2R8</accession>
<reference evidence="1 2" key="1">
    <citation type="submission" date="2018-11" db="EMBL/GenBank/DDBJ databases">
        <title>Clostridium sp. nov., a member of the family Erysipelotrichaceae isolated from pig faeces.</title>
        <authorList>
            <person name="Chang Y.-H."/>
        </authorList>
    </citation>
    <scope>NUCLEOTIDE SEQUENCE [LARGE SCALE GENOMIC DNA]</scope>
    <source>
        <strain evidence="1 2">YH-panp20</strain>
    </source>
</reference>
<dbReference type="EMBL" id="RJQC01000001">
    <property type="protein sequence ID" value="RNM31315.1"/>
    <property type="molecule type" value="Genomic_DNA"/>
</dbReference>
<sequence length="149" mass="18465">MKIKEKIDFFRLWYWICYNSGIMYDKSEIPLKKYIQKNIAAIEWYRLRTELFQFMQTCIKEGHFNEQEQTKYERMLEDFTRFENAFEENDSLNDTFKETVFEEASLLYGVYHYIGKYPYEKKKEHALIELMEEALDKCKEIERMYWSID</sequence>
<protein>
    <submittedName>
        <fullName evidence="1">Uncharacterized protein</fullName>
    </submittedName>
</protein>
<comment type="caution">
    <text evidence="1">The sequence shown here is derived from an EMBL/GenBank/DDBJ whole genome shotgun (WGS) entry which is preliminary data.</text>
</comment>
<name>A0A3N0I2R8_9FIRM</name>